<dbReference type="OrthoDB" id="331263at2759"/>
<evidence type="ECO:0000313" key="2">
    <source>
        <dbReference type="EMBL" id="CAI5451629.1"/>
    </source>
</evidence>
<dbReference type="Proteomes" id="UP001152747">
    <property type="component" value="Unassembled WGS sequence"/>
</dbReference>
<feature type="transmembrane region" description="Helical" evidence="1">
    <location>
        <begin position="467"/>
        <end position="484"/>
    </location>
</feature>
<dbReference type="InterPro" id="IPR007245">
    <property type="entry name" value="PIG-T"/>
</dbReference>
<reference evidence="2" key="1">
    <citation type="submission" date="2022-11" db="EMBL/GenBank/DDBJ databases">
        <authorList>
            <person name="Kikuchi T."/>
        </authorList>
    </citation>
    <scope>NUCLEOTIDE SEQUENCE</scope>
    <source>
        <strain evidence="2">PS1010</strain>
    </source>
</reference>
<sequence>MYRIFLLFTLCFAKEEYWENLKLDRVSENELKAEFRFGASRENLKNERDFEVFPRILDELIEEYDVKYLLVIMGQGRWKDDKWGRKTQPGAVHGAQVYADFEANSEEGADKKLRFLIEALNGILCTSLSQISLITSPQLEIFKRPKYSTSQQIFRRYGILSRETTCTENLTRLRKLLACRQSGISILLHPSKLYDVLYHASHLIVKKNEKISEMEVGITAVFKNKNPIQGSNWLLSSIFESKLSSSCGIATKSQIEANNQIYDVKNLETSFDIEITSKPISNEAKLVKGWTSQGGSDQQNGILHISLQNGDLDSKLEVSQILPYFVQPRYAKISFKNCQITRKALQTSKNEKSSALLQYEIIIKSGEKCEITIPFDKKILRLDDYPPDANHGMHIPAAVIFVSQKSDSYTIHTNPILVALPVPDFSMPFNVICFVATAFALIFGPLQLYSTMWLAPSPPRSTFWRKINRLILLILIVLCLYAHFMEINLNEVRRGIEQYLEKLNELR</sequence>
<dbReference type="EMBL" id="CANHGI010000005">
    <property type="protein sequence ID" value="CAI5451629.1"/>
    <property type="molecule type" value="Genomic_DNA"/>
</dbReference>
<dbReference type="AlphaFoldDB" id="A0A9P1N6G6"/>
<dbReference type="GO" id="GO:0016255">
    <property type="term" value="P:attachment of GPI anchor to protein"/>
    <property type="evidence" value="ECO:0007669"/>
    <property type="project" value="InterPro"/>
</dbReference>
<proteinExistence type="predicted"/>
<keyword evidence="1" id="KW-1133">Transmembrane helix</keyword>
<feature type="transmembrane region" description="Helical" evidence="1">
    <location>
        <begin position="425"/>
        <end position="446"/>
    </location>
</feature>
<keyword evidence="1" id="KW-0812">Transmembrane</keyword>
<keyword evidence="1" id="KW-0472">Membrane</keyword>
<evidence type="ECO:0000313" key="3">
    <source>
        <dbReference type="Proteomes" id="UP001152747"/>
    </source>
</evidence>
<evidence type="ECO:0000256" key="1">
    <source>
        <dbReference type="SAM" id="Phobius"/>
    </source>
</evidence>
<gene>
    <name evidence="2" type="ORF">CAMP_LOCUS14266</name>
</gene>
<name>A0A9P1N6G6_9PELO</name>
<keyword evidence="3" id="KW-1185">Reference proteome</keyword>
<dbReference type="GO" id="GO:0042765">
    <property type="term" value="C:GPI-anchor transamidase complex"/>
    <property type="evidence" value="ECO:0007669"/>
    <property type="project" value="InterPro"/>
</dbReference>
<comment type="caution">
    <text evidence="2">The sequence shown here is derived from an EMBL/GenBank/DDBJ whole genome shotgun (WGS) entry which is preliminary data.</text>
</comment>
<protein>
    <recommendedName>
        <fullName evidence="4">GPI transamidase component PIG-T</fullName>
    </recommendedName>
</protein>
<dbReference type="Pfam" id="PF04113">
    <property type="entry name" value="Gpi16"/>
    <property type="match status" value="2"/>
</dbReference>
<organism evidence="2 3">
    <name type="scientific">Caenorhabditis angaria</name>
    <dbReference type="NCBI Taxonomy" id="860376"/>
    <lineage>
        <taxon>Eukaryota</taxon>
        <taxon>Metazoa</taxon>
        <taxon>Ecdysozoa</taxon>
        <taxon>Nematoda</taxon>
        <taxon>Chromadorea</taxon>
        <taxon>Rhabditida</taxon>
        <taxon>Rhabditina</taxon>
        <taxon>Rhabditomorpha</taxon>
        <taxon>Rhabditoidea</taxon>
        <taxon>Rhabditidae</taxon>
        <taxon>Peloderinae</taxon>
        <taxon>Caenorhabditis</taxon>
    </lineage>
</organism>
<dbReference type="PANTHER" id="PTHR12959">
    <property type="entry name" value="GPI TRANSAMIDASE COMPONENT PIG-T-RELATED"/>
    <property type="match status" value="1"/>
</dbReference>
<dbReference type="PANTHER" id="PTHR12959:SF11">
    <property type="entry name" value="GPI TRANSAMIDASE COMPONENT PIG-T"/>
    <property type="match status" value="1"/>
</dbReference>
<accession>A0A9P1N6G6</accession>
<evidence type="ECO:0008006" key="4">
    <source>
        <dbReference type="Google" id="ProtNLM"/>
    </source>
</evidence>